<dbReference type="Pfam" id="PF13507">
    <property type="entry name" value="GATase_5"/>
    <property type="match status" value="1"/>
</dbReference>
<evidence type="ECO:0000256" key="6">
    <source>
        <dbReference type="ARBA" id="ARBA00022840"/>
    </source>
</evidence>
<comment type="catalytic activity">
    <reaction evidence="8">
        <text>N(2)-formyl-N(1)-(5-phospho-beta-D-ribosyl)glycinamide + L-glutamine + ATP + H2O = 2-formamido-N(1)-(5-O-phospho-beta-D-ribosyl)acetamidine + L-glutamate + ADP + phosphate + H(+)</text>
        <dbReference type="Rhea" id="RHEA:17129"/>
        <dbReference type="ChEBI" id="CHEBI:15377"/>
        <dbReference type="ChEBI" id="CHEBI:15378"/>
        <dbReference type="ChEBI" id="CHEBI:29985"/>
        <dbReference type="ChEBI" id="CHEBI:30616"/>
        <dbReference type="ChEBI" id="CHEBI:43474"/>
        <dbReference type="ChEBI" id="CHEBI:58359"/>
        <dbReference type="ChEBI" id="CHEBI:147286"/>
        <dbReference type="ChEBI" id="CHEBI:147287"/>
        <dbReference type="ChEBI" id="CHEBI:456216"/>
        <dbReference type="EC" id="6.3.5.3"/>
    </reaction>
</comment>
<evidence type="ECO:0000313" key="9">
    <source>
        <dbReference type="EMBL" id="AEF94605.1"/>
    </source>
</evidence>
<dbReference type="UniPathway" id="UPA00074">
    <property type="reaction ID" value="UER00128"/>
</dbReference>
<dbReference type="SUPFAM" id="SSF52317">
    <property type="entry name" value="Class I glutamine amidotransferase-like"/>
    <property type="match status" value="1"/>
</dbReference>
<feature type="active site" evidence="8">
    <location>
        <position position="203"/>
    </location>
</feature>
<dbReference type="GO" id="GO:0005737">
    <property type="term" value="C:cytoplasm"/>
    <property type="evidence" value="ECO:0007669"/>
    <property type="project" value="UniProtKB-SubCell"/>
</dbReference>
<evidence type="ECO:0000256" key="2">
    <source>
        <dbReference type="ARBA" id="ARBA00022598"/>
    </source>
</evidence>
<dbReference type="KEGG" id="dca:Desca_1758"/>
<dbReference type="NCBIfam" id="TIGR01737">
    <property type="entry name" value="FGAM_synth_I"/>
    <property type="match status" value="1"/>
</dbReference>
<comment type="function">
    <text evidence="8">Part of the phosphoribosylformylglycinamidine synthase complex involved in the purines biosynthetic pathway. Catalyzes the ATP-dependent conversion of formylglycinamide ribonucleotide (FGAR) and glutamine to yield formylglycinamidine ribonucleotide (FGAM) and glutamate. The FGAM synthase complex is composed of three subunits. PurQ produces an ammonia molecule by converting glutamine to glutamate. PurL transfers the ammonia molecule to FGAR to form FGAM in an ATP-dependent manner. PurS interacts with PurQ and PurL and is thought to assist in the transfer of the ammonia molecule from PurQ to PurL.</text>
</comment>
<sequence>MKFGVVVFPGSNCDADCLHAIKTVTGQPVEYIWHKSGSVDGFDCIVLPGGFSYGDYLRCGAIARFSPVMTPIIKFAQKGGLVIGICNGFQILTEAGLLPGALHRNNNLKFICKDSFLRVENNQTPFTCQAGARAVIKVPIAHGEGNYYADQETLNALEENGQVVFRYCDANGEITPAANPNGSVNNIAGICNKQGNVLGMMPHPERCAEAVLGNTDGQVIFKSLLEYWQRRCG</sequence>
<evidence type="ECO:0000256" key="8">
    <source>
        <dbReference type="HAMAP-Rule" id="MF_00421"/>
    </source>
</evidence>
<dbReference type="EC" id="6.3.5.3" evidence="8"/>
<dbReference type="CDD" id="cd01740">
    <property type="entry name" value="GATase1_FGAR_AT"/>
    <property type="match status" value="1"/>
</dbReference>
<dbReference type="AlphaFoldDB" id="F6B7W8"/>
<dbReference type="STRING" id="868595.Desca_1758"/>
<evidence type="ECO:0000256" key="4">
    <source>
        <dbReference type="ARBA" id="ARBA00022755"/>
    </source>
</evidence>
<proteinExistence type="inferred from homology"/>
<comment type="subcellular location">
    <subcellularLocation>
        <location evidence="8">Cytoplasm</location>
    </subcellularLocation>
</comment>
<keyword evidence="3 8" id="KW-0547">Nucleotide-binding</keyword>
<comment type="subunit">
    <text evidence="8">Part of the FGAM synthase complex composed of 1 PurL, 1 PurQ and 2 PurS subunits.</text>
</comment>
<protein>
    <recommendedName>
        <fullName evidence="8">Phosphoribosylformylglycinamidine synthase subunit PurQ</fullName>
        <shortName evidence="8">FGAM synthase</shortName>
        <ecNumber evidence="8">6.3.5.3</ecNumber>
    </recommendedName>
    <alternativeName>
        <fullName evidence="8">Formylglycinamide ribonucleotide amidotransferase subunit I</fullName>
        <shortName evidence="8">FGAR amidotransferase I</shortName>
        <shortName evidence="8">FGAR-AT I</shortName>
    </alternativeName>
    <alternativeName>
        <fullName evidence="8">Glutaminase PurQ</fullName>
        <ecNumber evidence="8">3.5.1.2</ecNumber>
    </alternativeName>
    <alternativeName>
        <fullName evidence="8">Phosphoribosylformylglycinamidine synthase subunit I</fullName>
    </alternativeName>
</protein>
<dbReference type="Gene3D" id="3.40.50.880">
    <property type="match status" value="1"/>
</dbReference>
<evidence type="ECO:0000256" key="1">
    <source>
        <dbReference type="ARBA" id="ARBA00022490"/>
    </source>
</evidence>
<name>F6B7W8_DESCC</name>
<dbReference type="RefSeq" id="WP_003544068.1">
    <property type="nucleotide sequence ID" value="NC_015565.1"/>
</dbReference>
<keyword evidence="2 8" id="KW-0436">Ligase</keyword>
<organism evidence="9 10">
    <name type="scientific">Desulfotomaculum nigrificans (strain DSM 14880 / VKM B-2319 / CO-1-SRB)</name>
    <name type="common">Desulfotomaculum carboxydivorans</name>
    <dbReference type="NCBI Taxonomy" id="868595"/>
    <lineage>
        <taxon>Bacteria</taxon>
        <taxon>Bacillati</taxon>
        <taxon>Bacillota</taxon>
        <taxon>Clostridia</taxon>
        <taxon>Eubacteriales</taxon>
        <taxon>Desulfotomaculaceae</taxon>
        <taxon>Desulfotomaculum</taxon>
    </lineage>
</organism>
<evidence type="ECO:0000256" key="3">
    <source>
        <dbReference type="ARBA" id="ARBA00022741"/>
    </source>
</evidence>
<dbReference type="HOGENOM" id="CLU_001031_3_1_9"/>
<dbReference type="GO" id="GO:0004359">
    <property type="term" value="F:glutaminase activity"/>
    <property type="evidence" value="ECO:0007669"/>
    <property type="project" value="UniProtKB-EC"/>
</dbReference>
<dbReference type="InterPro" id="IPR029062">
    <property type="entry name" value="Class_I_gatase-like"/>
</dbReference>
<evidence type="ECO:0000313" key="10">
    <source>
        <dbReference type="Proteomes" id="UP000009226"/>
    </source>
</evidence>
<accession>F6B7W8</accession>
<reference evidence="9" key="1">
    <citation type="submission" date="2011-05" db="EMBL/GenBank/DDBJ databases">
        <title>Complete sequence of Desulfotomaculum carboxydivorans CO-1-SRB.</title>
        <authorList>
            <consortium name="US DOE Joint Genome Institute"/>
            <person name="Lucas S."/>
            <person name="Han J."/>
            <person name="Lapidus A."/>
            <person name="Cheng J.-F."/>
            <person name="Goodwin L."/>
            <person name="Pitluck S."/>
            <person name="Peters L."/>
            <person name="Mikhailova N."/>
            <person name="Lu M."/>
            <person name="Han C."/>
            <person name="Tapia R."/>
            <person name="Land M."/>
            <person name="Hauser L."/>
            <person name="Kyrpides N."/>
            <person name="Ivanova N."/>
            <person name="Pagani I."/>
            <person name="Stams A."/>
            <person name="Plugge C."/>
            <person name="Muyzer G."/>
            <person name="Kuever J."/>
            <person name="Parshina S."/>
            <person name="Ivanova A."/>
            <person name="Nazina T."/>
            <person name="Woyke T."/>
        </authorList>
    </citation>
    <scope>NUCLEOTIDE SEQUENCE [LARGE SCALE GENOMIC DNA]</scope>
    <source>
        <strain evidence="9">CO-1-SRB</strain>
    </source>
</reference>
<dbReference type="Proteomes" id="UP000009226">
    <property type="component" value="Chromosome"/>
</dbReference>
<dbReference type="FunFam" id="3.40.50.880:FF:000019">
    <property type="entry name" value="Phosphoribosylformylglycinamidine synthase subunit PurQ"/>
    <property type="match status" value="1"/>
</dbReference>
<feature type="active site" evidence="8">
    <location>
        <position position="205"/>
    </location>
</feature>
<dbReference type="NCBIfam" id="NF002957">
    <property type="entry name" value="PRK03619.1"/>
    <property type="match status" value="1"/>
</dbReference>
<keyword evidence="7 8" id="KW-0315">Glutamine amidotransferase</keyword>
<evidence type="ECO:0000256" key="7">
    <source>
        <dbReference type="ARBA" id="ARBA00022962"/>
    </source>
</evidence>
<dbReference type="GO" id="GO:0006189">
    <property type="term" value="P:'de novo' IMP biosynthetic process"/>
    <property type="evidence" value="ECO:0007669"/>
    <property type="project" value="UniProtKB-UniRule"/>
</dbReference>
<dbReference type="PIRSF" id="PIRSF001586">
    <property type="entry name" value="FGAM_synth_I"/>
    <property type="match status" value="1"/>
</dbReference>
<keyword evidence="5 8" id="KW-0378">Hydrolase</keyword>
<dbReference type="GO" id="GO:0005524">
    <property type="term" value="F:ATP binding"/>
    <property type="evidence" value="ECO:0007669"/>
    <property type="project" value="UniProtKB-KW"/>
</dbReference>
<comment type="catalytic activity">
    <reaction evidence="8">
        <text>L-glutamine + H2O = L-glutamate + NH4(+)</text>
        <dbReference type="Rhea" id="RHEA:15889"/>
        <dbReference type="ChEBI" id="CHEBI:15377"/>
        <dbReference type="ChEBI" id="CHEBI:28938"/>
        <dbReference type="ChEBI" id="CHEBI:29985"/>
        <dbReference type="ChEBI" id="CHEBI:58359"/>
        <dbReference type="EC" id="3.5.1.2"/>
    </reaction>
</comment>
<dbReference type="PROSITE" id="PS51273">
    <property type="entry name" value="GATASE_TYPE_1"/>
    <property type="match status" value="1"/>
</dbReference>
<dbReference type="HAMAP" id="MF_00421">
    <property type="entry name" value="PurQ"/>
    <property type="match status" value="1"/>
</dbReference>
<evidence type="ECO:0000256" key="5">
    <source>
        <dbReference type="ARBA" id="ARBA00022801"/>
    </source>
</evidence>
<dbReference type="SMART" id="SM01211">
    <property type="entry name" value="GATase_5"/>
    <property type="match status" value="1"/>
</dbReference>
<dbReference type="GO" id="GO:0004642">
    <property type="term" value="F:phosphoribosylformylglycinamidine synthase activity"/>
    <property type="evidence" value="ECO:0007669"/>
    <property type="project" value="UniProtKB-UniRule"/>
</dbReference>
<feature type="active site" description="Nucleophile" evidence="8">
    <location>
        <position position="86"/>
    </location>
</feature>
<dbReference type="PANTHER" id="PTHR47552">
    <property type="entry name" value="PHOSPHORIBOSYLFORMYLGLYCINAMIDINE SYNTHASE SUBUNIT PURQ"/>
    <property type="match status" value="1"/>
</dbReference>
<comment type="pathway">
    <text evidence="8">Purine metabolism; IMP biosynthesis via de novo pathway; 5-amino-1-(5-phospho-D-ribosyl)imidazole from N(2)-formyl-N(1)-(5-phospho-D-ribosyl)glycinamide: step 1/2.</text>
</comment>
<keyword evidence="6 8" id="KW-0067">ATP-binding</keyword>
<dbReference type="PANTHER" id="PTHR47552:SF1">
    <property type="entry name" value="PHOSPHORIBOSYLFORMYLGLYCINAMIDINE SYNTHASE SUBUNIT PURQ"/>
    <property type="match status" value="1"/>
</dbReference>
<gene>
    <name evidence="8" type="primary">purQ</name>
    <name evidence="9" type="ordered locus">Desca_1758</name>
</gene>
<keyword evidence="10" id="KW-1185">Reference proteome</keyword>
<dbReference type="EMBL" id="CP002736">
    <property type="protein sequence ID" value="AEF94605.1"/>
    <property type="molecule type" value="Genomic_DNA"/>
</dbReference>
<keyword evidence="4 8" id="KW-0658">Purine biosynthesis</keyword>
<dbReference type="eggNOG" id="COG0047">
    <property type="taxonomic scope" value="Bacteria"/>
</dbReference>
<dbReference type="EC" id="3.5.1.2" evidence="8"/>
<keyword evidence="1 8" id="KW-0963">Cytoplasm</keyword>
<dbReference type="InterPro" id="IPR010075">
    <property type="entry name" value="PRibForGlyAmidine_synth_PurQ"/>
</dbReference>